<feature type="non-terminal residue" evidence="2">
    <location>
        <position position="76"/>
    </location>
</feature>
<accession>A0A0F9BBF5</accession>
<name>A0A0F9BBF5_9ZZZZ</name>
<dbReference type="EMBL" id="LAZR01038564">
    <property type="protein sequence ID" value="KKL19224.1"/>
    <property type="molecule type" value="Genomic_DNA"/>
</dbReference>
<proteinExistence type="predicted"/>
<evidence type="ECO:0000256" key="1">
    <source>
        <dbReference type="SAM" id="Coils"/>
    </source>
</evidence>
<organism evidence="2">
    <name type="scientific">marine sediment metagenome</name>
    <dbReference type="NCBI Taxonomy" id="412755"/>
    <lineage>
        <taxon>unclassified sequences</taxon>
        <taxon>metagenomes</taxon>
        <taxon>ecological metagenomes</taxon>
    </lineage>
</organism>
<evidence type="ECO:0000313" key="2">
    <source>
        <dbReference type="EMBL" id="KKL19224.1"/>
    </source>
</evidence>
<comment type="caution">
    <text evidence="2">The sequence shown here is derived from an EMBL/GenBank/DDBJ whole genome shotgun (WGS) entry which is preliminary data.</text>
</comment>
<dbReference type="AlphaFoldDB" id="A0A0F9BBF5"/>
<keyword evidence="1" id="KW-0175">Coiled coil</keyword>
<reference evidence="2" key="1">
    <citation type="journal article" date="2015" name="Nature">
        <title>Complex archaea that bridge the gap between prokaryotes and eukaryotes.</title>
        <authorList>
            <person name="Spang A."/>
            <person name="Saw J.H."/>
            <person name="Jorgensen S.L."/>
            <person name="Zaremba-Niedzwiedzka K."/>
            <person name="Martijn J."/>
            <person name="Lind A.E."/>
            <person name="van Eijk R."/>
            <person name="Schleper C."/>
            <person name="Guy L."/>
            <person name="Ettema T.J."/>
        </authorList>
    </citation>
    <scope>NUCLEOTIDE SEQUENCE</scope>
</reference>
<feature type="coiled-coil region" evidence="1">
    <location>
        <begin position="8"/>
        <end position="35"/>
    </location>
</feature>
<sequence>MYGSVDEIQELRTENARLQERLRTTETELERDRESLWEAGREAERTVAQLEVVSLQDGYDSLKCQYDEEHDRLLRL</sequence>
<gene>
    <name evidence="2" type="ORF">LCGC14_2467580</name>
</gene>
<protein>
    <submittedName>
        <fullName evidence="2">Uncharacterized protein</fullName>
    </submittedName>
</protein>